<feature type="non-terminal residue" evidence="1">
    <location>
        <position position="1"/>
    </location>
</feature>
<dbReference type="EMBL" id="BARU01021019">
    <property type="protein sequence ID" value="GAH55773.1"/>
    <property type="molecule type" value="Genomic_DNA"/>
</dbReference>
<sequence length="200" mass="23867">KLKYLHIHTKKNLKFPKSIELLTQLKDFRVYSNCQIKIPIKVEERAQKYFIQKYLQDGVHPDDALMLANLDIIGWDLGNLEKDELYKEDPEWYNHGDVDVWDYRLNGNRRVIEIYIKPWEGRSKMPFFPEEFCFFKKLEVLDLSFYELEYIPEVIINLKSLKSLNIFNFGKKITKITKSVKDFLDSLQHLTLDSKIVITS</sequence>
<dbReference type="SUPFAM" id="SSF52047">
    <property type="entry name" value="RNI-like"/>
    <property type="match status" value="1"/>
</dbReference>
<accession>X1IDW0</accession>
<proteinExistence type="predicted"/>
<comment type="caution">
    <text evidence="1">The sequence shown here is derived from an EMBL/GenBank/DDBJ whole genome shotgun (WGS) entry which is preliminary data.</text>
</comment>
<organism evidence="1">
    <name type="scientific">marine sediment metagenome</name>
    <dbReference type="NCBI Taxonomy" id="412755"/>
    <lineage>
        <taxon>unclassified sequences</taxon>
        <taxon>metagenomes</taxon>
        <taxon>ecological metagenomes</taxon>
    </lineage>
</organism>
<reference evidence="1" key="1">
    <citation type="journal article" date="2014" name="Front. Microbiol.">
        <title>High frequency of phylogenetically diverse reductive dehalogenase-homologous genes in deep subseafloor sedimentary metagenomes.</title>
        <authorList>
            <person name="Kawai M."/>
            <person name="Futagami T."/>
            <person name="Toyoda A."/>
            <person name="Takaki Y."/>
            <person name="Nishi S."/>
            <person name="Hori S."/>
            <person name="Arai W."/>
            <person name="Tsubouchi T."/>
            <person name="Morono Y."/>
            <person name="Uchiyama I."/>
            <person name="Ito T."/>
            <person name="Fujiyama A."/>
            <person name="Inagaki F."/>
            <person name="Takami H."/>
        </authorList>
    </citation>
    <scope>NUCLEOTIDE SEQUENCE</scope>
    <source>
        <strain evidence="1">Expedition CK06-06</strain>
    </source>
</reference>
<dbReference type="InterPro" id="IPR032675">
    <property type="entry name" value="LRR_dom_sf"/>
</dbReference>
<gene>
    <name evidence="1" type="ORF">S03H2_34442</name>
</gene>
<evidence type="ECO:0000313" key="1">
    <source>
        <dbReference type="EMBL" id="GAH55773.1"/>
    </source>
</evidence>
<dbReference type="AlphaFoldDB" id="X1IDW0"/>
<name>X1IDW0_9ZZZZ</name>
<dbReference type="Gene3D" id="3.80.10.10">
    <property type="entry name" value="Ribonuclease Inhibitor"/>
    <property type="match status" value="1"/>
</dbReference>
<protein>
    <submittedName>
        <fullName evidence="1">Uncharacterized protein</fullName>
    </submittedName>
</protein>